<evidence type="ECO:0000313" key="3">
    <source>
        <dbReference type="EMBL" id="CBG68230.1"/>
    </source>
</evidence>
<proteinExistence type="predicted"/>
<protein>
    <submittedName>
        <fullName evidence="3">Putative phosphoribosyl transferase protein</fullName>
    </submittedName>
</protein>
<reference evidence="3 4" key="1">
    <citation type="journal article" date="2010" name="Mol. Plant Microbe Interact.">
        <title>Streptomyces scabies 87-22 contains a coronafacic acid-like biosynthetic cluster that contributes to plant-microbe interactions.</title>
        <authorList>
            <person name="Bignell D.R."/>
            <person name="Seipke R.F."/>
            <person name="Huguet-Tapia J.C."/>
            <person name="Chambers A.H."/>
            <person name="Parry R.J."/>
            <person name="Loria R."/>
        </authorList>
    </citation>
    <scope>NUCLEOTIDE SEQUENCE [LARGE SCALE GENOMIC DNA]</scope>
    <source>
        <strain evidence="3 4">87.22</strain>
    </source>
</reference>
<dbReference type="eggNOG" id="COG1926">
    <property type="taxonomic scope" value="Bacteria"/>
</dbReference>
<dbReference type="Gene3D" id="3.30.1310.20">
    <property type="entry name" value="PRTase-like"/>
    <property type="match status" value="1"/>
</dbReference>
<dbReference type="EMBL" id="FN554889">
    <property type="protein sequence ID" value="CBG68230.1"/>
    <property type="molecule type" value="Genomic_DNA"/>
</dbReference>
<evidence type="ECO:0000313" key="4">
    <source>
        <dbReference type="Proteomes" id="UP000001444"/>
    </source>
</evidence>
<dbReference type="GeneID" id="24306988"/>
<dbReference type="KEGG" id="scb:SCAB_10571"/>
<dbReference type="AlphaFoldDB" id="C9Z3H3"/>
<dbReference type="HOGENOM" id="CLU_083583_0_0_11"/>
<dbReference type="Gene3D" id="3.40.50.2020">
    <property type="match status" value="1"/>
</dbReference>
<dbReference type="RefSeq" id="WP_012998960.1">
    <property type="nucleotide sequence ID" value="NC_013929.1"/>
</dbReference>
<sequence length="235" mass="25105">MPFDDRTDAGRRLARRLGHLHDEDIVVLGLPRGGVPVAYEVARACAAPLDVLVVRKLGVPRQPELAFGAIGEHGVRVLNQDVIDDAGLRNEELADVEHAERVELERRVARYRAGRARESLAGRTVLVVDDGLATGATAEAACRVVRGQGAARVVLAVPVGSAEAVARLRTVADHVVCLETSEALGSVGAWYRDFTQTRDSEVIGLLTRVTPAPSPSPTPAPVTSGRSRTHCPNRP</sequence>
<dbReference type="Proteomes" id="UP000001444">
    <property type="component" value="Chromosome"/>
</dbReference>
<evidence type="ECO:0000256" key="1">
    <source>
        <dbReference type="SAM" id="MobiDB-lite"/>
    </source>
</evidence>
<dbReference type="InterPro" id="IPR000836">
    <property type="entry name" value="PRTase_dom"/>
</dbReference>
<dbReference type="SUPFAM" id="SSF53271">
    <property type="entry name" value="PRTase-like"/>
    <property type="match status" value="1"/>
</dbReference>
<dbReference type="Pfam" id="PF00156">
    <property type="entry name" value="Pribosyltran"/>
    <property type="match status" value="1"/>
</dbReference>
<gene>
    <name evidence="3" type="ordered locus">SCAB_10571</name>
</gene>
<accession>C9Z3H3</accession>
<name>C9Z3H3_STRSW</name>
<dbReference type="CDD" id="cd06223">
    <property type="entry name" value="PRTases_typeI"/>
    <property type="match status" value="1"/>
</dbReference>
<feature type="domain" description="Phosphoribosyltransferase" evidence="2">
    <location>
        <begin position="16"/>
        <end position="179"/>
    </location>
</feature>
<keyword evidence="3" id="KW-0808">Transferase</keyword>
<keyword evidence="4" id="KW-1185">Reference proteome</keyword>
<dbReference type="GO" id="GO:0016740">
    <property type="term" value="F:transferase activity"/>
    <property type="evidence" value="ECO:0007669"/>
    <property type="project" value="UniProtKB-KW"/>
</dbReference>
<feature type="region of interest" description="Disordered" evidence="1">
    <location>
        <begin position="208"/>
        <end position="235"/>
    </location>
</feature>
<organism evidence="3 4">
    <name type="scientific">Streptomyces scabiei (strain 87.22)</name>
    <dbReference type="NCBI Taxonomy" id="680198"/>
    <lineage>
        <taxon>Bacteria</taxon>
        <taxon>Bacillati</taxon>
        <taxon>Actinomycetota</taxon>
        <taxon>Actinomycetes</taxon>
        <taxon>Kitasatosporales</taxon>
        <taxon>Streptomycetaceae</taxon>
        <taxon>Streptomyces</taxon>
    </lineage>
</organism>
<dbReference type="InterPro" id="IPR029057">
    <property type="entry name" value="PRTase-like"/>
</dbReference>
<dbReference type="STRING" id="680198.SCAB_10571"/>
<evidence type="ECO:0000259" key="2">
    <source>
        <dbReference type="Pfam" id="PF00156"/>
    </source>
</evidence>